<dbReference type="InterPro" id="IPR011057">
    <property type="entry name" value="Mss4-like_sf"/>
</dbReference>
<evidence type="ECO:0000256" key="1">
    <source>
        <dbReference type="ARBA" id="ARBA00005495"/>
    </source>
</evidence>
<organism evidence="6 7">
    <name type="scientific">Metarhizium robertsii</name>
    <dbReference type="NCBI Taxonomy" id="568076"/>
    <lineage>
        <taxon>Eukaryota</taxon>
        <taxon>Fungi</taxon>
        <taxon>Dikarya</taxon>
        <taxon>Ascomycota</taxon>
        <taxon>Pezizomycotina</taxon>
        <taxon>Sordariomycetes</taxon>
        <taxon>Hypocreomycetidae</taxon>
        <taxon>Hypocreales</taxon>
        <taxon>Clavicipitaceae</taxon>
        <taxon>Metarhizium</taxon>
    </lineage>
</organism>
<dbReference type="EMBL" id="JELW01000001">
    <property type="protein sequence ID" value="EXV06539.1"/>
    <property type="molecule type" value="Genomic_DNA"/>
</dbReference>
<dbReference type="AlphaFoldDB" id="A0A0A1V8L0"/>
<comment type="similarity">
    <text evidence="1">Belongs to the Gfa family.</text>
</comment>
<dbReference type="HOGENOM" id="CLU_055491_3_3_1"/>
<dbReference type="GO" id="GO:0016846">
    <property type="term" value="F:carbon-sulfur lyase activity"/>
    <property type="evidence" value="ECO:0007669"/>
    <property type="project" value="InterPro"/>
</dbReference>
<dbReference type="PANTHER" id="PTHR33337:SF40">
    <property type="entry name" value="CENP-V_GFA DOMAIN-CONTAINING PROTEIN-RELATED"/>
    <property type="match status" value="1"/>
</dbReference>
<keyword evidence="4" id="KW-0456">Lyase</keyword>
<dbReference type="PROSITE" id="PS51891">
    <property type="entry name" value="CENP_V_GFA"/>
    <property type="match status" value="1"/>
</dbReference>
<keyword evidence="2" id="KW-0479">Metal-binding</keyword>
<accession>A0A0A1V8L0</accession>
<dbReference type="InterPro" id="IPR006913">
    <property type="entry name" value="CENP-V/GFA"/>
</dbReference>
<evidence type="ECO:0000313" key="6">
    <source>
        <dbReference type="EMBL" id="EXV06539.1"/>
    </source>
</evidence>
<dbReference type="GO" id="GO:0046872">
    <property type="term" value="F:metal ion binding"/>
    <property type="evidence" value="ECO:0007669"/>
    <property type="project" value="UniProtKB-KW"/>
</dbReference>
<dbReference type="Proteomes" id="UP000030151">
    <property type="component" value="Unassembled WGS sequence"/>
</dbReference>
<dbReference type="SUPFAM" id="SSF51316">
    <property type="entry name" value="Mss4-like"/>
    <property type="match status" value="1"/>
</dbReference>
<feature type="domain" description="CENP-V/GFA" evidence="5">
    <location>
        <begin position="4"/>
        <end position="122"/>
    </location>
</feature>
<sequence>MASRSGQCNCGSVAISLKANPSETVVCHCLNCRRAGGPYSINYVLDDSEVIIDDLKHSLKEYEDLNTKSGNLVRRNFCQACGSPVYTKSITMPGKLLVKASLFDEVVVARADVFTERKIHWA</sequence>
<name>A0A0A1V8L0_9HYPO</name>
<evidence type="ECO:0000313" key="7">
    <source>
        <dbReference type="Proteomes" id="UP000030151"/>
    </source>
</evidence>
<proteinExistence type="inferred from homology"/>
<protein>
    <submittedName>
        <fullName evidence="6">Glutathione-dependent formaldehyde-activating enzyme</fullName>
    </submittedName>
</protein>
<dbReference type="Gene3D" id="3.90.1590.10">
    <property type="entry name" value="glutathione-dependent formaldehyde- activating enzyme (gfa)"/>
    <property type="match status" value="1"/>
</dbReference>
<evidence type="ECO:0000256" key="4">
    <source>
        <dbReference type="ARBA" id="ARBA00023239"/>
    </source>
</evidence>
<evidence type="ECO:0000256" key="2">
    <source>
        <dbReference type="ARBA" id="ARBA00022723"/>
    </source>
</evidence>
<reference evidence="6 7" key="1">
    <citation type="submission" date="2014-02" db="EMBL/GenBank/DDBJ databases">
        <title>The genome sequence of the entomopathogenic fungus Metarhizium robertsii ARSEF 2575.</title>
        <authorList>
            <person name="Giuliano Garisto Donzelli B."/>
            <person name="Roe B.A."/>
            <person name="Macmil S.L."/>
            <person name="Krasnoff S.B."/>
            <person name="Gibson D.M."/>
        </authorList>
    </citation>
    <scope>NUCLEOTIDE SEQUENCE [LARGE SCALE GENOMIC DNA]</scope>
    <source>
        <strain evidence="6 7">ARSEF 2575</strain>
    </source>
</reference>
<dbReference type="Pfam" id="PF04828">
    <property type="entry name" value="GFA"/>
    <property type="match status" value="1"/>
</dbReference>
<comment type="caution">
    <text evidence="6">The sequence shown here is derived from an EMBL/GenBank/DDBJ whole genome shotgun (WGS) entry which is preliminary data.</text>
</comment>
<dbReference type="PANTHER" id="PTHR33337">
    <property type="entry name" value="GFA DOMAIN-CONTAINING PROTEIN"/>
    <property type="match status" value="1"/>
</dbReference>
<gene>
    <name evidence="6" type="ORF">X797_001259</name>
</gene>
<keyword evidence="3" id="KW-0862">Zinc</keyword>
<evidence type="ECO:0000256" key="3">
    <source>
        <dbReference type="ARBA" id="ARBA00022833"/>
    </source>
</evidence>
<evidence type="ECO:0000259" key="5">
    <source>
        <dbReference type="PROSITE" id="PS51891"/>
    </source>
</evidence>